<dbReference type="InterPro" id="IPR011765">
    <property type="entry name" value="Pept_M16_N"/>
</dbReference>
<dbReference type="STRING" id="294935.ATN88_05350"/>
<dbReference type="Gene3D" id="3.30.830.10">
    <property type="entry name" value="Metalloenzyme, LuxS/M16 peptidase-like"/>
    <property type="match status" value="4"/>
</dbReference>
<feature type="domain" description="Peptidase M16 N-terminal" evidence="10">
    <location>
        <begin position="52"/>
        <end position="172"/>
    </location>
</feature>
<evidence type="ECO:0000313" key="13">
    <source>
        <dbReference type="Proteomes" id="UP000070529"/>
    </source>
</evidence>
<dbReference type="InterPro" id="IPR007863">
    <property type="entry name" value="Peptidase_M16_C"/>
</dbReference>
<dbReference type="PROSITE" id="PS51257">
    <property type="entry name" value="PROKAR_LIPOPROTEIN"/>
    <property type="match status" value="1"/>
</dbReference>
<keyword evidence="5" id="KW-0378">Hydrolase</keyword>
<name>A0A135ICD9_9GAMM</name>
<evidence type="ECO:0000259" key="10">
    <source>
        <dbReference type="Pfam" id="PF00675"/>
    </source>
</evidence>
<dbReference type="GO" id="GO:0006508">
    <property type="term" value="P:proteolysis"/>
    <property type="evidence" value="ECO:0007669"/>
    <property type="project" value="UniProtKB-KW"/>
</dbReference>
<dbReference type="OrthoDB" id="9811314at2"/>
<dbReference type="InterPro" id="IPR001431">
    <property type="entry name" value="Pept_M16_Zn_BS"/>
</dbReference>
<evidence type="ECO:0000256" key="1">
    <source>
        <dbReference type="ARBA" id="ARBA00001947"/>
    </source>
</evidence>
<accession>A0A135ICD9</accession>
<dbReference type="SUPFAM" id="SSF63411">
    <property type="entry name" value="LuxS/MPP-like metallohydrolase"/>
    <property type="match status" value="4"/>
</dbReference>
<feature type="signal peptide" evidence="9">
    <location>
        <begin position="1"/>
        <end position="27"/>
    </location>
</feature>
<proteinExistence type="inferred from homology"/>
<keyword evidence="6" id="KW-0862">Zinc</keyword>
<dbReference type="PANTHER" id="PTHR43690:SF17">
    <property type="entry name" value="PROTEIN YHJJ"/>
    <property type="match status" value="1"/>
</dbReference>
<evidence type="ECO:0000259" key="11">
    <source>
        <dbReference type="Pfam" id="PF05193"/>
    </source>
</evidence>
<dbReference type="RefSeq" id="WP_067410826.1">
    <property type="nucleotide sequence ID" value="NZ_LNTY01000006.1"/>
</dbReference>
<evidence type="ECO:0000256" key="4">
    <source>
        <dbReference type="ARBA" id="ARBA00022723"/>
    </source>
</evidence>
<dbReference type="GO" id="GO:0004222">
    <property type="term" value="F:metalloendopeptidase activity"/>
    <property type="evidence" value="ECO:0007669"/>
    <property type="project" value="InterPro"/>
</dbReference>
<keyword evidence="3" id="KW-0645">Protease</keyword>
<reference evidence="12 13" key="1">
    <citation type="submission" date="2015-11" db="EMBL/GenBank/DDBJ databases">
        <title>Genomic Taxonomy of the Vibrionaceae.</title>
        <authorList>
            <person name="Gomez-Gil B."/>
            <person name="Enciso-Ibarra J."/>
        </authorList>
    </citation>
    <scope>NUCLEOTIDE SEQUENCE [LARGE SCALE GENOMIC DNA]</scope>
    <source>
        <strain evidence="12 13">CAIM 912</strain>
    </source>
</reference>
<feature type="chain" id="PRO_5007465928" description="Peptidase M16" evidence="9">
    <location>
        <begin position="28"/>
        <end position="920"/>
    </location>
</feature>
<dbReference type="InterPro" id="IPR011249">
    <property type="entry name" value="Metalloenz_LuxS/M16"/>
</dbReference>
<dbReference type="Proteomes" id="UP000070529">
    <property type="component" value="Unassembled WGS sequence"/>
</dbReference>
<dbReference type="InterPro" id="IPR050626">
    <property type="entry name" value="Peptidase_M16"/>
</dbReference>
<evidence type="ECO:0008006" key="14">
    <source>
        <dbReference type="Google" id="ProtNLM"/>
    </source>
</evidence>
<evidence type="ECO:0000256" key="7">
    <source>
        <dbReference type="ARBA" id="ARBA00023049"/>
    </source>
</evidence>
<sequence>MFARLIGPILILFIVGCSSLPTSTPIAVDPNWTSDTLPNGFQYHLYPIEGTEVEMRLIVNVGSLQEQESQRGYAHFIEHMAFNGTEHFPDNSVFQEFATVGVQFGPDINAITDYSRTVYKLSLPDDGKLSDAIKWFRDIGDGLTLREDQVTGEIDVIFGEWRFDNRADASWQLKLYDTLLENSPYAERDPIGTEATLLAANSDDLRAFYDTWYQANRIQLVVVGGFDEKTLAAEIETQFSSLRTEDDRPEHHEIVPLDKDYRYPLTVFAPQGQSSALVLSINEGGYIPPKTLSQQREMWTEWFVLDAIEQRLTEQLDRRSIAHNGLYSSYAFAPGLSLFEIVAEFNAQDRAEVLDAIAGDLASLRDNGITDSEFASLLERFESWGYLLDDYLPIEVAESASEELYYNALPQDGQQRLENFEQFLTEVNHEDIDQRIREYLTVLPKSLSLIYVKNESLAGAERLKSQFFAKLAKAGDAVDVEYSDVNIPQPAILPTRKPTTKSLGNELYTWTMPNNVKALFHHMDDLSLTSHVVLQARGGFASLNRSERAAVDILYEVIRGSDVGDIDALDFNHYLNANGIAIEPAVYGRSHNISMSVQSENLPDALNALRFLIENVSLDQAIFDREKERVVSRVKAMNTSPYDAFERAQLGMIYPPQSYDSPLTVADYQDVTFTDVKRVYDKLFRDLGAFNVYVISDYSADAATDQINVYLGNIKATRPATLPKTLTFNQQSDELKKYTSPEDRTYIEIVDVSRVPQRDIKTIFAEDMMNRVLQARYTKIMREKNGFDYDPYFASWSRDGDGVVTTTLTALISPDREQELENMWPDIRKTLVQPVTKQERDNAARQLERDIMNLNSDSHHLVGAIARYDTWGYGTDGLFYPATVIRGIDRQHLSQLSKGLFTGTVRYKSVMRPAPSTPSP</sequence>
<feature type="domain" description="Peptidase M16 C-terminal" evidence="11">
    <location>
        <begin position="670"/>
        <end position="847"/>
    </location>
</feature>
<keyword evidence="13" id="KW-1185">Reference proteome</keyword>
<comment type="cofactor">
    <cofactor evidence="1">
        <name>Zn(2+)</name>
        <dbReference type="ChEBI" id="CHEBI:29105"/>
    </cofactor>
</comment>
<dbReference type="EMBL" id="LNTY01000006">
    <property type="protein sequence ID" value="KXF83136.1"/>
    <property type="molecule type" value="Genomic_DNA"/>
</dbReference>
<evidence type="ECO:0000256" key="9">
    <source>
        <dbReference type="SAM" id="SignalP"/>
    </source>
</evidence>
<keyword evidence="9" id="KW-0732">Signal</keyword>
<evidence type="ECO:0000256" key="5">
    <source>
        <dbReference type="ARBA" id="ARBA00022801"/>
    </source>
</evidence>
<dbReference type="PANTHER" id="PTHR43690">
    <property type="entry name" value="NARDILYSIN"/>
    <property type="match status" value="1"/>
</dbReference>
<evidence type="ECO:0000256" key="2">
    <source>
        <dbReference type="ARBA" id="ARBA00007261"/>
    </source>
</evidence>
<keyword evidence="7" id="KW-0482">Metalloprotease</keyword>
<evidence type="ECO:0000313" key="12">
    <source>
        <dbReference type="EMBL" id="KXF83136.1"/>
    </source>
</evidence>
<protein>
    <recommendedName>
        <fullName evidence="14">Peptidase M16</fullName>
    </recommendedName>
</protein>
<gene>
    <name evidence="12" type="ORF">ATN88_05350</name>
</gene>
<comment type="caution">
    <text evidence="12">The sequence shown here is derived from an EMBL/GenBank/DDBJ whole genome shotgun (WGS) entry which is preliminary data.</text>
</comment>
<evidence type="ECO:0000256" key="8">
    <source>
        <dbReference type="RuleBase" id="RU004447"/>
    </source>
</evidence>
<keyword evidence="4" id="KW-0479">Metal-binding</keyword>
<comment type="similarity">
    <text evidence="2 8">Belongs to the peptidase M16 family.</text>
</comment>
<evidence type="ECO:0000256" key="6">
    <source>
        <dbReference type="ARBA" id="ARBA00022833"/>
    </source>
</evidence>
<dbReference type="GO" id="GO:0046872">
    <property type="term" value="F:metal ion binding"/>
    <property type="evidence" value="ECO:0007669"/>
    <property type="project" value="UniProtKB-KW"/>
</dbReference>
<evidence type="ECO:0000256" key="3">
    <source>
        <dbReference type="ARBA" id="ARBA00022670"/>
    </source>
</evidence>
<dbReference type="AlphaFoldDB" id="A0A135ICD9"/>
<dbReference type="Pfam" id="PF05193">
    <property type="entry name" value="Peptidase_M16_C"/>
    <property type="match status" value="2"/>
</dbReference>
<organism evidence="12 13">
    <name type="scientific">Enterovibrio coralii</name>
    <dbReference type="NCBI Taxonomy" id="294935"/>
    <lineage>
        <taxon>Bacteria</taxon>
        <taxon>Pseudomonadati</taxon>
        <taxon>Pseudomonadota</taxon>
        <taxon>Gammaproteobacteria</taxon>
        <taxon>Vibrionales</taxon>
        <taxon>Vibrionaceae</taxon>
        <taxon>Enterovibrio</taxon>
    </lineage>
</organism>
<dbReference type="PROSITE" id="PS00143">
    <property type="entry name" value="INSULINASE"/>
    <property type="match status" value="1"/>
</dbReference>
<dbReference type="Pfam" id="PF00675">
    <property type="entry name" value="Peptidase_M16"/>
    <property type="match status" value="1"/>
</dbReference>
<feature type="domain" description="Peptidase M16 C-terminal" evidence="11">
    <location>
        <begin position="201"/>
        <end position="377"/>
    </location>
</feature>